<protein>
    <recommendedName>
        <fullName evidence="3">Acetoacetate decarboxylase</fullName>
    </recommendedName>
</protein>
<reference evidence="2" key="1">
    <citation type="submission" date="2016-04" db="EMBL/GenBank/DDBJ databases">
        <authorList>
            <person name="Chen S.-C."/>
            <person name="Lai M.-C."/>
        </authorList>
    </citation>
    <scope>NUCLEOTIDE SEQUENCE [LARGE SCALE GENOMIC DNA]</scope>
    <source>
        <strain evidence="2">AB14</strain>
    </source>
</reference>
<dbReference type="Gene3D" id="2.40.400.10">
    <property type="entry name" value="Acetoacetate decarboxylase-like"/>
    <property type="match status" value="1"/>
</dbReference>
<evidence type="ECO:0008006" key="3">
    <source>
        <dbReference type="Google" id="ProtNLM"/>
    </source>
</evidence>
<organism evidence="1 2">
    <name type="scientific">Natrinema saccharevitans</name>
    <dbReference type="NCBI Taxonomy" id="301967"/>
    <lineage>
        <taxon>Archaea</taxon>
        <taxon>Methanobacteriati</taxon>
        <taxon>Methanobacteriota</taxon>
        <taxon>Stenosarchaea group</taxon>
        <taxon>Halobacteria</taxon>
        <taxon>Halobacteriales</taxon>
        <taxon>Natrialbaceae</taxon>
        <taxon>Natrinema</taxon>
    </lineage>
</organism>
<dbReference type="RefSeq" id="WP_076148456.1">
    <property type="nucleotide sequence ID" value="NZ_LWLN01000002.1"/>
</dbReference>
<proteinExistence type="predicted"/>
<accession>A0A1S8ARB4</accession>
<gene>
    <name evidence="1" type="ORF">A6E15_17240</name>
</gene>
<keyword evidence="2" id="KW-1185">Reference proteome</keyword>
<dbReference type="Pfam" id="PF06314">
    <property type="entry name" value="ADC"/>
    <property type="match status" value="1"/>
</dbReference>
<dbReference type="OrthoDB" id="180993at2157"/>
<dbReference type="STRING" id="301967.A6E15_17240"/>
<comment type="caution">
    <text evidence="1">The sequence shown here is derived from an EMBL/GenBank/DDBJ whole genome shotgun (WGS) entry which is preliminary data.</text>
</comment>
<dbReference type="AlphaFoldDB" id="A0A1S8ARB4"/>
<dbReference type="GO" id="GO:0016829">
    <property type="term" value="F:lyase activity"/>
    <property type="evidence" value="ECO:0007669"/>
    <property type="project" value="InterPro"/>
</dbReference>
<evidence type="ECO:0000313" key="2">
    <source>
        <dbReference type="Proteomes" id="UP000189370"/>
    </source>
</evidence>
<evidence type="ECO:0000313" key="1">
    <source>
        <dbReference type="EMBL" id="OLZ39156.1"/>
    </source>
</evidence>
<dbReference type="InterPro" id="IPR023375">
    <property type="entry name" value="ADC_dom_sf"/>
</dbReference>
<dbReference type="EMBL" id="LWLN01000002">
    <property type="protein sequence ID" value="OLZ39156.1"/>
    <property type="molecule type" value="Genomic_DNA"/>
</dbReference>
<sequence>MSGLVRSRDEIEAIQERMAENRFYDAKQVAIRFRTRESTVERILPPGLEPIEDPVMRADVVDVGRSNCVGSFRGGGVYVRAQHDGHVGEYCVTMPMSTEEAIAWGRELFGEPKTKATISLERTGDEVRGRVSRRGESLIEIDATIDAKREPEPTSQTVYHYKALPDATGRGFQFDPTLVRVTLDSDLAAYESGTGSLSLGEGPNGPLSDLEIAEVLGASYTEADLRTTQENVTTVDPESFLPYAFGAGRSNDWLELDNLSD</sequence>
<dbReference type="InterPro" id="IPR010451">
    <property type="entry name" value="Acetoacetate_decarboxylase"/>
</dbReference>
<dbReference type="Proteomes" id="UP000189370">
    <property type="component" value="Unassembled WGS sequence"/>
</dbReference>
<dbReference type="SUPFAM" id="SSF160104">
    <property type="entry name" value="Acetoacetate decarboxylase-like"/>
    <property type="match status" value="1"/>
</dbReference>
<name>A0A1S8ARB4_9EURY</name>